<feature type="transmembrane region" description="Helical" evidence="6">
    <location>
        <begin position="280"/>
        <end position="302"/>
    </location>
</feature>
<dbReference type="InterPro" id="IPR050250">
    <property type="entry name" value="Macrolide_Exporter_MacB"/>
</dbReference>
<keyword evidence="10" id="KW-1185">Reference proteome</keyword>
<keyword evidence="3 6" id="KW-0812">Transmembrane</keyword>
<feature type="transmembrane region" description="Helical" evidence="6">
    <location>
        <begin position="371"/>
        <end position="395"/>
    </location>
</feature>
<dbReference type="EMBL" id="FOJG01000001">
    <property type="protein sequence ID" value="SEW06146.1"/>
    <property type="molecule type" value="Genomic_DNA"/>
</dbReference>
<dbReference type="AlphaFoldDB" id="A0A1I0NWY0"/>
<evidence type="ECO:0000259" key="8">
    <source>
        <dbReference type="Pfam" id="PF12704"/>
    </source>
</evidence>
<evidence type="ECO:0000256" key="6">
    <source>
        <dbReference type="SAM" id="Phobius"/>
    </source>
</evidence>
<evidence type="ECO:0000313" key="9">
    <source>
        <dbReference type="EMBL" id="SEW06146.1"/>
    </source>
</evidence>
<feature type="transmembrane region" description="Helical" evidence="6">
    <location>
        <begin position="20"/>
        <end position="43"/>
    </location>
</feature>
<keyword evidence="5 6" id="KW-0472">Membrane</keyword>
<evidence type="ECO:0000313" key="10">
    <source>
        <dbReference type="Proteomes" id="UP000199310"/>
    </source>
</evidence>
<name>A0A1I0NWY0_9BACT</name>
<comment type="subcellular location">
    <subcellularLocation>
        <location evidence="1">Cell membrane</location>
        <topology evidence="1">Multi-pass membrane protein</topology>
    </subcellularLocation>
</comment>
<dbReference type="Proteomes" id="UP000199310">
    <property type="component" value="Unassembled WGS sequence"/>
</dbReference>
<dbReference type="STRING" id="29529.SAMN04488122_0417"/>
<evidence type="ECO:0000259" key="7">
    <source>
        <dbReference type="Pfam" id="PF02687"/>
    </source>
</evidence>
<dbReference type="OrthoDB" id="5933722at2"/>
<dbReference type="PANTHER" id="PTHR30572">
    <property type="entry name" value="MEMBRANE COMPONENT OF TRANSPORTER-RELATED"/>
    <property type="match status" value="1"/>
</dbReference>
<dbReference type="Pfam" id="PF02687">
    <property type="entry name" value="FtsX"/>
    <property type="match status" value="2"/>
</dbReference>
<evidence type="ECO:0000256" key="1">
    <source>
        <dbReference type="ARBA" id="ARBA00004651"/>
    </source>
</evidence>
<evidence type="ECO:0000256" key="2">
    <source>
        <dbReference type="ARBA" id="ARBA00022475"/>
    </source>
</evidence>
<gene>
    <name evidence="9" type="ORF">SAMN04488122_0417</name>
</gene>
<sequence>MLLLNYIKLAWRNLGKRKLYSFINIGGLAAGLCVCMLIMLYVAHELSYDRFHKDSARIFSLLERIKMENDTIQMDRFNYASAPAVRQQSPGVESFLRMGSLLQETTVLQRVDNPSIRDEEAAVWFTDANYFRFFSFPLLQGQPDEVLKQPFTMVLSVDMAKKYFGNTDVVGKQLRFNGEYLFQITGVMANTPSNSSLKADFLLSGASMSSMTSMKELVTTAGGFAGAFLTFLKLDDASHQDQVTRNIDQLLVAQQDPGKSVLMPLASMHRESRFSAGFNLRYLSLFPLVATLILLMALINYMSLSTARATVRAREIGVRKALGADHKHIAQQFYVESALYAFLAFCLGLLLCFILRPWFFNLLQLKVDMTFLYHPVVLGIYSALLLITILIAGSYPSFVLSRYNPVTVLSGKMSKGNGGATVRKVLTVLQFATAAVLIICSIVINRQLFFFRHTDTGINKENVLMLPFRSSIAGHYQSYRQQVAALNGVTQTGTGRYSLFGDYDIWFVPREDVHQPMFSLNVLSVDTSLLGMMGLQWKIPPADMAQLGTPGTIVLNEEAVKGFGFPGSPIGKQFRMGPAEAKVIGVLKNFHFKSLHAAITPLALKVEKDNSALWGAGSPGCLFVKIAPRQNIPALIAQISKIYSVYDTQTPFQYTFLDDAFAKMYTAEDRLAGIFGGFTALTVLISALGLLGLAAFSAEQRTREIGVRKVLGASVVQITTLLSKEFIRLVFMALVIASPIAWYLMRGWLQQFAYRIHLQPWMFVLSAFIAVATAAMAIGLQTVRAAVRNPVTALKVE</sequence>
<feature type="transmembrane region" description="Helical" evidence="6">
    <location>
        <begin position="726"/>
        <end position="749"/>
    </location>
</feature>
<reference evidence="10" key="1">
    <citation type="submission" date="2016-10" db="EMBL/GenBank/DDBJ databases">
        <authorList>
            <person name="Varghese N."/>
            <person name="Submissions S."/>
        </authorList>
    </citation>
    <scope>NUCLEOTIDE SEQUENCE [LARGE SCALE GENOMIC DNA]</scope>
    <source>
        <strain evidence="10">DSM 3695</strain>
    </source>
</reference>
<keyword evidence="4 6" id="KW-1133">Transmembrane helix</keyword>
<dbReference type="RefSeq" id="WP_089889893.1">
    <property type="nucleotide sequence ID" value="NZ_FOJG01000001.1"/>
</dbReference>
<feature type="transmembrane region" description="Helical" evidence="6">
    <location>
        <begin position="761"/>
        <end position="780"/>
    </location>
</feature>
<evidence type="ECO:0000256" key="4">
    <source>
        <dbReference type="ARBA" id="ARBA00022989"/>
    </source>
</evidence>
<evidence type="ECO:0000256" key="5">
    <source>
        <dbReference type="ARBA" id="ARBA00023136"/>
    </source>
</evidence>
<evidence type="ECO:0000256" key="3">
    <source>
        <dbReference type="ARBA" id="ARBA00022692"/>
    </source>
</evidence>
<feature type="transmembrane region" description="Helical" evidence="6">
    <location>
        <begin position="425"/>
        <end position="444"/>
    </location>
</feature>
<feature type="domain" description="ABC3 transporter permease C-terminal" evidence="7">
    <location>
        <begin position="678"/>
        <end position="786"/>
    </location>
</feature>
<accession>A0A1I0NWY0</accession>
<feature type="transmembrane region" description="Helical" evidence="6">
    <location>
        <begin position="338"/>
        <end position="359"/>
    </location>
</feature>
<dbReference type="GO" id="GO:0022857">
    <property type="term" value="F:transmembrane transporter activity"/>
    <property type="evidence" value="ECO:0007669"/>
    <property type="project" value="TreeGrafter"/>
</dbReference>
<dbReference type="InterPro" id="IPR003838">
    <property type="entry name" value="ABC3_permease_C"/>
</dbReference>
<protein>
    <submittedName>
        <fullName evidence="9">Putative ABC transport system permease protein</fullName>
    </submittedName>
</protein>
<proteinExistence type="predicted"/>
<feature type="transmembrane region" description="Helical" evidence="6">
    <location>
        <begin position="671"/>
        <end position="696"/>
    </location>
</feature>
<dbReference type="PANTHER" id="PTHR30572:SF18">
    <property type="entry name" value="ABC-TYPE MACROLIDE FAMILY EXPORT SYSTEM PERMEASE COMPONENT 2"/>
    <property type="match status" value="1"/>
</dbReference>
<feature type="domain" description="ABC3 transporter permease C-terminal" evidence="7">
    <location>
        <begin position="289"/>
        <end position="405"/>
    </location>
</feature>
<keyword evidence="2" id="KW-1003">Cell membrane</keyword>
<dbReference type="InterPro" id="IPR025857">
    <property type="entry name" value="MacB_PCD"/>
</dbReference>
<dbReference type="Pfam" id="PF12704">
    <property type="entry name" value="MacB_PCD"/>
    <property type="match status" value="1"/>
</dbReference>
<organism evidence="9 10">
    <name type="scientific">Chitinophaga arvensicola</name>
    <dbReference type="NCBI Taxonomy" id="29529"/>
    <lineage>
        <taxon>Bacteria</taxon>
        <taxon>Pseudomonadati</taxon>
        <taxon>Bacteroidota</taxon>
        <taxon>Chitinophagia</taxon>
        <taxon>Chitinophagales</taxon>
        <taxon>Chitinophagaceae</taxon>
        <taxon>Chitinophaga</taxon>
    </lineage>
</organism>
<feature type="domain" description="MacB-like periplasmic core" evidence="8">
    <location>
        <begin position="21"/>
        <end position="249"/>
    </location>
</feature>
<dbReference type="GO" id="GO:0005886">
    <property type="term" value="C:plasma membrane"/>
    <property type="evidence" value="ECO:0007669"/>
    <property type="project" value="UniProtKB-SubCell"/>
</dbReference>